<dbReference type="PANTHER" id="PTHR32309">
    <property type="entry name" value="TYROSINE-PROTEIN KINASE"/>
    <property type="match status" value="1"/>
</dbReference>
<sequence length="422" mass="47211">MDKIQTLGEVLSMLRRRFFLWASVIALGVLVSLTYALSLPREYETSATIQIEQPSIQTGESSSGSINASMLQKLQIVEQRVMARDNLLTIINKYGLYPGLADAQKVELLRRSARVHHITNPDFRWRQDISPSALLVTVRMNDPVLAANVANELVNNVLAEEEARRTARVRETLAFFDGEERRIGAAISVLEEQIAEFKRRNDVLLPGGLEALQTRLSNLQQLQLEVSRQIVALTEIGTGSENSVRAQRVRRLEEERDVYQDEINRIVAQIRALPGMEQQLSKLQRQLRTLEDQFAAITVGKSEAEMNQMLEANSQSNSFAVLEKALPPDWPIAPSRKKILAMGGLLSGVVALVLVFLAELRSPKIWTRSQLERQLGMRAVVAIPVIESKPERRKRFVKAGLTLTAFATMVAALAGVILKFGR</sequence>
<accession>A0A1I4K0G1</accession>
<keyword evidence="6" id="KW-0175">Coiled coil</keyword>
<name>A0A1I4K0G1_9RHOB</name>
<dbReference type="EMBL" id="FOTQ01000001">
    <property type="protein sequence ID" value="SFL72067.1"/>
    <property type="molecule type" value="Genomic_DNA"/>
</dbReference>
<evidence type="ECO:0000256" key="2">
    <source>
        <dbReference type="ARBA" id="ARBA00022475"/>
    </source>
</evidence>
<feature type="transmembrane region" description="Helical" evidence="7">
    <location>
        <begin position="339"/>
        <end position="358"/>
    </location>
</feature>
<dbReference type="RefSeq" id="WP_093091874.1">
    <property type="nucleotide sequence ID" value="NZ_FOTQ01000001.1"/>
</dbReference>
<keyword evidence="2" id="KW-1003">Cell membrane</keyword>
<evidence type="ECO:0000256" key="4">
    <source>
        <dbReference type="ARBA" id="ARBA00022989"/>
    </source>
</evidence>
<dbReference type="GO" id="GO:0005886">
    <property type="term" value="C:plasma membrane"/>
    <property type="evidence" value="ECO:0007669"/>
    <property type="project" value="UniProtKB-SubCell"/>
</dbReference>
<dbReference type="PANTHER" id="PTHR32309:SF31">
    <property type="entry name" value="CAPSULAR EXOPOLYSACCHARIDE FAMILY"/>
    <property type="match status" value="1"/>
</dbReference>
<feature type="domain" description="Polysaccharide chain length determinant N-terminal" evidence="8">
    <location>
        <begin position="7"/>
        <end position="78"/>
    </location>
</feature>
<evidence type="ECO:0000256" key="7">
    <source>
        <dbReference type="SAM" id="Phobius"/>
    </source>
</evidence>
<evidence type="ECO:0000256" key="5">
    <source>
        <dbReference type="ARBA" id="ARBA00023136"/>
    </source>
</evidence>
<dbReference type="AlphaFoldDB" id="A0A1I4K0G1"/>
<dbReference type="Proteomes" id="UP000199144">
    <property type="component" value="Unassembled WGS sequence"/>
</dbReference>
<dbReference type="OrthoDB" id="7642308at2"/>
<organism evidence="9 10">
    <name type="scientific">Shimia aestuarii</name>
    <dbReference type="NCBI Taxonomy" id="254406"/>
    <lineage>
        <taxon>Bacteria</taxon>
        <taxon>Pseudomonadati</taxon>
        <taxon>Pseudomonadota</taxon>
        <taxon>Alphaproteobacteria</taxon>
        <taxon>Rhodobacterales</taxon>
        <taxon>Roseobacteraceae</taxon>
    </lineage>
</organism>
<protein>
    <submittedName>
        <fullName evidence="9">Uncharacterized protein involved in exopolysaccharide biosynthesis</fullName>
    </submittedName>
</protein>
<dbReference type="Pfam" id="PF02706">
    <property type="entry name" value="Wzz"/>
    <property type="match status" value="1"/>
</dbReference>
<reference evidence="9 10" key="1">
    <citation type="submission" date="2016-10" db="EMBL/GenBank/DDBJ databases">
        <authorList>
            <person name="de Groot N.N."/>
        </authorList>
    </citation>
    <scope>NUCLEOTIDE SEQUENCE [LARGE SCALE GENOMIC DNA]</scope>
    <source>
        <strain evidence="9 10">DSM 15283</strain>
    </source>
</reference>
<comment type="subcellular location">
    <subcellularLocation>
        <location evidence="1">Cell membrane</location>
        <topology evidence="1">Multi-pass membrane protein</topology>
    </subcellularLocation>
</comment>
<evidence type="ECO:0000256" key="1">
    <source>
        <dbReference type="ARBA" id="ARBA00004651"/>
    </source>
</evidence>
<evidence type="ECO:0000259" key="8">
    <source>
        <dbReference type="Pfam" id="PF02706"/>
    </source>
</evidence>
<evidence type="ECO:0000256" key="3">
    <source>
        <dbReference type="ARBA" id="ARBA00022692"/>
    </source>
</evidence>
<evidence type="ECO:0000313" key="10">
    <source>
        <dbReference type="Proteomes" id="UP000199144"/>
    </source>
</evidence>
<feature type="transmembrane region" description="Helical" evidence="7">
    <location>
        <begin position="396"/>
        <end position="418"/>
    </location>
</feature>
<evidence type="ECO:0000313" key="9">
    <source>
        <dbReference type="EMBL" id="SFL72067.1"/>
    </source>
</evidence>
<dbReference type="InterPro" id="IPR003856">
    <property type="entry name" value="LPS_length_determ_N"/>
</dbReference>
<evidence type="ECO:0000256" key="6">
    <source>
        <dbReference type="SAM" id="Coils"/>
    </source>
</evidence>
<feature type="coiled-coil region" evidence="6">
    <location>
        <begin position="209"/>
        <end position="293"/>
    </location>
</feature>
<keyword evidence="4 7" id="KW-1133">Transmembrane helix</keyword>
<proteinExistence type="predicted"/>
<dbReference type="STRING" id="254406.SAMN04488042_1011256"/>
<gene>
    <name evidence="9" type="ORF">SAMN04488042_1011256</name>
</gene>
<keyword evidence="3 7" id="KW-0812">Transmembrane</keyword>
<keyword evidence="10" id="KW-1185">Reference proteome</keyword>
<dbReference type="InterPro" id="IPR050445">
    <property type="entry name" value="Bact_polysacc_biosynth/exp"/>
</dbReference>
<keyword evidence="5 7" id="KW-0472">Membrane</keyword>